<dbReference type="RefSeq" id="WP_281482625.1">
    <property type="nucleotide sequence ID" value="NZ_CP124543.1"/>
</dbReference>
<dbReference type="Pfam" id="PF01032">
    <property type="entry name" value="FecCD"/>
    <property type="match status" value="2"/>
</dbReference>
<dbReference type="FunFam" id="1.10.3470.10:FF:000001">
    <property type="entry name" value="Vitamin B12 ABC transporter permease BtuC"/>
    <property type="match status" value="2"/>
</dbReference>
<keyword evidence="7 8" id="KW-0472">Membrane</keyword>
<dbReference type="GO" id="GO:0005886">
    <property type="term" value="C:plasma membrane"/>
    <property type="evidence" value="ECO:0007669"/>
    <property type="project" value="UniProtKB-SubCell"/>
</dbReference>
<feature type="transmembrane region" description="Helical" evidence="8">
    <location>
        <begin position="492"/>
        <end position="515"/>
    </location>
</feature>
<feature type="transmembrane region" description="Helical" evidence="8">
    <location>
        <begin position="405"/>
        <end position="423"/>
    </location>
</feature>
<dbReference type="Gene3D" id="1.10.3470.10">
    <property type="entry name" value="ABC transporter involved in vitamin B12 uptake, BtuC"/>
    <property type="match status" value="2"/>
</dbReference>
<evidence type="ECO:0000256" key="6">
    <source>
        <dbReference type="ARBA" id="ARBA00022989"/>
    </source>
</evidence>
<protein>
    <submittedName>
        <fullName evidence="9">Iron ABC transporter permease</fullName>
    </submittedName>
</protein>
<evidence type="ECO:0000313" key="10">
    <source>
        <dbReference type="Proteomes" id="UP001223520"/>
    </source>
</evidence>
<evidence type="ECO:0000256" key="3">
    <source>
        <dbReference type="ARBA" id="ARBA00022448"/>
    </source>
</evidence>
<accession>A0AAJ6NRD7</accession>
<dbReference type="EMBL" id="CP124543">
    <property type="protein sequence ID" value="WGV25324.1"/>
    <property type="molecule type" value="Genomic_DNA"/>
</dbReference>
<feature type="transmembrane region" description="Helical" evidence="8">
    <location>
        <begin position="435"/>
        <end position="454"/>
    </location>
</feature>
<feature type="transmembrane region" description="Helical" evidence="8">
    <location>
        <begin position="650"/>
        <end position="667"/>
    </location>
</feature>
<dbReference type="InterPro" id="IPR037294">
    <property type="entry name" value="ABC_BtuC-like"/>
</dbReference>
<feature type="transmembrane region" description="Helical" evidence="8">
    <location>
        <begin position="60"/>
        <end position="80"/>
    </location>
</feature>
<keyword evidence="10" id="KW-1185">Reference proteome</keyword>
<dbReference type="SUPFAM" id="SSF81345">
    <property type="entry name" value="ABC transporter involved in vitamin B12 uptake, BtuC"/>
    <property type="match status" value="2"/>
</dbReference>
<keyword evidence="5 8" id="KW-0812">Transmembrane</keyword>
<proteinExistence type="inferred from homology"/>
<dbReference type="CDD" id="cd06550">
    <property type="entry name" value="TM_ABC_iron-siderophores_like"/>
    <property type="match status" value="2"/>
</dbReference>
<evidence type="ECO:0000256" key="2">
    <source>
        <dbReference type="ARBA" id="ARBA00007935"/>
    </source>
</evidence>
<comment type="subcellular location">
    <subcellularLocation>
        <location evidence="1">Cell membrane</location>
        <topology evidence="1">Multi-pass membrane protein</topology>
    </subcellularLocation>
</comment>
<dbReference type="PANTHER" id="PTHR30472:SF37">
    <property type="entry name" value="FE(3+) DICITRATE TRANSPORT SYSTEM PERMEASE PROTEIN FECD-RELATED"/>
    <property type="match status" value="1"/>
</dbReference>
<feature type="transmembrane region" description="Helical" evidence="8">
    <location>
        <begin position="240"/>
        <end position="264"/>
    </location>
</feature>
<dbReference type="Proteomes" id="UP001223520">
    <property type="component" value="Chromosome"/>
</dbReference>
<evidence type="ECO:0000256" key="8">
    <source>
        <dbReference type="SAM" id="Phobius"/>
    </source>
</evidence>
<feature type="transmembrane region" description="Helical" evidence="8">
    <location>
        <begin position="620"/>
        <end position="643"/>
    </location>
</feature>
<dbReference type="InterPro" id="IPR000522">
    <property type="entry name" value="ABC_transptr_permease_BtuC"/>
</dbReference>
<reference evidence="9 10" key="1">
    <citation type="journal article" date="2023" name="Limnol Oceanogr Lett">
        <title>Environmental adaptations by the intertidal Antarctic cyanobacterium Halotia branconii CENA392 as revealed using long-read genome sequencing.</title>
        <authorList>
            <person name="Dextro R.B."/>
            <person name="Delbaje E."/>
            <person name="Freitas P.N.N."/>
            <person name="Geraldes V."/>
            <person name="Pinto E."/>
            <person name="Long P.F."/>
            <person name="Fiore M.F."/>
        </authorList>
    </citation>
    <scope>NUCLEOTIDE SEQUENCE [LARGE SCALE GENOMIC DNA]</scope>
    <source>
        <strain evidence="9 10">CENA392</strain>
    </source>
</reference>
<dbReference type="AlphaFoldDB" id="A0AAJ6NRD7"/>
<name>A0AAJ6NRD7_9CYAN</name>
<evidence type="ECO:0000256" key="7">
    <source>
        <dbReference type="ARBA" id="ARBA00023136"/>
    </source>
</evidence>
<feature type="transmembrane region" description="Helical" evidence="8">
    <location>
        <begin position="535"/>
        <end position="553"/>
    </location>
</feature>
<feature type="transmembrane region" description="Helical" evidence="8">
    <location>
        <begin position="574"/>
        <end position="600"/>
    </location>
</feature>
<evidence type="ECO:0000256" key="5">
    <source>
        <dbReference type="ARBA" id="ARBA00022692"/>
    </source>
</evidence>
<feature type="transmembrane region" description="Helical" evidence="8">
    <location>
        <begin position="347"/>
        <end position="371"/>
    </location>
</feature>
<organism evidence="9 10">
    <name type="scientific">Halotia branconii CENA392</name>
    <dbReference type="NCBI Taxonomy" id="1539056"/>
    <lineage>
        <taxon>Bacteria</taxon>
        <taxon>Bacillati</taxon>
        <taxon>Cyanobacteriota</taxon>
        <taxon>Cyanophyceae</taxon>
        <taxon>Nostocales</taxon>
        <taxon>Nodulariaceae</taxon>
        <taxon>Halotia</taxon>
    </lineage>
</organism>
<keyword evidence="4" id="KW-1003">Cell membrane</keyword>
<feature type="transmembrane region" description="Helical" evidence="8">
    <location>
        <begin position="276"/>
        <end position="301"/>
    </location>
</feature>
<feature type="transmembrane region" description="Helical" evidence="8">
    <location>
        <begin position="92"/>
        <end position="111"/>
    </location>
</feature>
<feature type="transmembrane region" description="Helical" evidence="8">
    <location>
        <begin position="307"/>
        <end position="326"/>
    </location>
</feature>
<evidence type="ECO:0000256" key="1">
    <source>
        <dbReference type="ARBA" id="ARBA00004651"/>
    </source>
</evidence>
<feature type="transmembrane region" description="Helical" evidence="8">
    <location>
        <begin position="117"/>
        <end position="138"/>
    </location>
</feature>
<dbReference type="KEGG" id="hbq:QI031_26855"/>
<gene>
    <name evidence="9" type="ORF">QI031_26855</name>
</gene>
<comment type="similarity">
    <text evidence="2">Belongs to the binding-protein-dependent transport system permease family. FecCD subfamily.</text>
</comment>
<evidence type="ECO:0000256" key="4">
    <source>
        <dbReference type="ARBA" id="ARBA00022475"/>
    </source>
</evidence>
<dbReference type="GO" id="GO:0033214">
    <property type="term" value="P:siderophore-iron import into cell"/>
    <property type="evidence" value="ECO:0007669"/>
    <property type="project" value="TreeGrafter"/>
</dbReference>
<keyword evidence="3" id="KW-0813">Transport</keyword>
<feature type="transmembrane region" description="Helical" evidence="8">
    <location>
        <begin position="460"/>
        <end position="480"/>
    </location>
</feature>
<evidence type="ECO:0000313" key="9">
    <source>
        <dbReference type="EMBL" id="WGV25324.1"/>
    </source>
</evidence>
<dbReference type="GO" id="GO:0022857">
    <property type="term" value="F:transmembrane transporter activity"/>
    <property type="evidence" value="ECO:0007669"/>
    <property type="project" value="InterPro"/>
</dbReference>
<feature type="transmembrane region" description="Helical" evidence="8">
    <location>
        <begin position="150"/>
        <end position="170"/>
    </location>
</feature>
<sequence>MSKFKGNTFLILTVGITLLFLLFFIHITQGQAKLSFNTVIKAIFSSNNSNADNIVRYLRLPRATITVIVGAALGMAGVLLQTVTRNPLASPATLGVNAGAYLAVTATVIFAPELFALSPVLVALTGGLLAAFLVYAIAAAGKITPIRLTLAGVAVSLTLAAISAALQLFYENETRDLFFWGAGSLIQTNWDSTIYAVPRILIGMAIALLMAKQLDALLLEDDLALTLGSRVQFNRLSSTVVAVFLASVAVSVVGSIGFVGLVAPHLVKLMGCRRHFLLLPLTAIWGAVMLLAADTVAMALTTNLSELPAGSITALIGAPFLIWLARSQQILNKSNGNESIKIQSKSAFYYPVVLSTAIFCLLLAFIAGLLFGNINFSFTQLIDTFKGGGNTFTQKVLFQLRLPRLLVGSLAGAALAVSGLLLQGTVRNPLAGPEIVGITSGAGFAALLVMIIIPNAPQEAVSIAAFIGAFAAFGIVYLAAWQRGIVPTRLALVGIAVSAFCAAGINLMIVAAKLRVVQALVWLSGSTYARQWDEVGRLIIFPLILLPIAWVIARKIDLMALGEDLPRTLGMRLQTARAICVTVAVALAGAAVSTVGTISFVGLIAPHAARLTIGYRHRQLVPLTAILGAILVVLADTLGRVVLAPKEIPSGLVTALIGTPYFLWLLLPNPFGAKNKE</sequence>
<keyword evidence="6 8" id="KW-1133">Transmembrane helix</keyword>
<dbReference type="PANTHER" id="PTHR30472">
    <property type="entry name" value="FERRIC ENTEROBACTIN TRANSPORT SYSTEM PERMEASE PROTEIN"/>
    <property type="match status" value="1"/>
</dbReference>